<evidence type="ECO:0000313" key="2">
    <source>
        <dbReference type="EMBL" id="PSN74794.1"/>
    </source>
</evidence>
<proteinExistence type="predicted"/>
<dbReference type="OrthoDB" id="4436466at2759"/>
<keyword evidence="3" id="KW-1185">Reference proteome</keyword>
<dbReference type="AlphaFoldDB" id="A0A2T2PAY2"/>
<dbReference type="Proteomes" id="UP000240883">
    <property type="component" value="Unassembled WGS sequence"/>
</dbReference>
<evidence type="ECO:0000313" key="3">
    <source>
        <dbReference type="Proteomes" id="UP000240883"/>
    </source>
</evidence>
<dbReference type="STRING" id="1448308.A0A2T2PAY2"/>
<keyword evidence="1" id="KW-1133">Transmembrane helix</keyword>
<reference evidence="2 3" key="1">
    <citation type="journal article" date="2018" name="Front. Microbiol.">
        <title>Genome-Wide Analysis of Corynespora cassiicola Leaf Fall Disease Putative Effectors.</title>
        <authorList>
            <person name="Lopez D."/>
            <person name="Ribeiro S."/>
            <person name="Label P."/>
            <person name="Fumanal B."/>
            <person name="Venisse J.S."/>
            <person name="Kohler A."/>
            <person name="de Oliveira R.R."/>
            <person name="Labutti K."/>
            <person name="Lipzen A."/>
            <person name="Lail K."/>
            <person name="Bauer D."/>
            <person name="Ohm R.A."/>
            <person name="Barry K.W."/>
            <person name="Spatafora J."/>
            <person name="Grigoriev I.V."/>
            <person name="Martin F.M."/>
            <person name="Pujade-Renaud V."/>
        </authorList>
    </citation>
    <scope>NUCLEOTIDE SEQUENCE [LARGE SCALE GENOMIC DNA]</scope>
    <source>
        <strain evidence="2 3">Philippines</strain>
    </source>
</reference>
<gene>
    <name evidence="2" type="ORF">BS50DRAFT_481278</name>
</gene>
<sequence>MNTIAPPPQIKKLPPGKRVIGIVLGIAGAGVANVAIGYAGFSLWTRGTKFVPYDTSDPDLKSATFTKHNPGSNPPSCIDHAVKTIPLDKLKTTDQAQLTRDFCRGVWSGAGYSFQRRFLEKKYRALPGREQDLWDRKELAESEYPVGTKITDHFEVVEHTPEKVIVRCGDSPSVVDHRPSDGLFAMEVTKDEENKTATFHLKSVFVDTTPEGKNGAPQPAAIQLAHRLYTKLWMETATRKLLK</sequence>
<name>A0A2T2PAY2_CORCC</name>
<dbReference type="EMBL" id="KZ678128">
    <property type="protein sequence ID" value="PSN74794.1"/>
    <property type="molecule type" value="Genomic_DNA"/>
</dbReference>
<evidence type="ECO:0000256" key="1">
    <source>
        <dbReference type="SAM" id="Phobius"/>
    </source>
</evidence>
<feature type="transmembrane region" description="Helical" evidence="1">
    <location>
        <begin position="20"/>
        <end position="41"/>
    </location>
</feature>
<keyword evidence="1" id="KW-0812">Transmembrane</keyword>
<protein>
    <submittedName>
        <fullName evidence="2">Uncharacterized protein</fullName>
    </submittedName>
</protein>
<accession>A0A2T2PAY2</accession>
<keyword evidence="1" id="KW-0472">Membrane</keyword>
<organism evidence="2 3">
    <name type="scientific">Corynespora cassiicola Philippines</name>
    <dbReference type="NCBI Taxonomy" id="1448308"/>
    <lineage>
        <taxon>Eukaryota</taxon>
        <taxon>Fungi</taxon>
        <taxon>Dikarya</taxon>
        <taxon>Ascomycota</taxon>
        <taxon>Pezizomycotina</taxon>
        <taxon>Dothideomycetes</taxon>
        <taxon>Pleosporomycetidae</taxon>
        <taxon>Pleosporales</taxon>
        <taxon>Corynesporascaceae</taxon>
        <taxon>Corynespora</taxon>
    </lineage>
</organism>